<evidence type="ECO:0000259" key="2">
    <source>
        <dbReference type="Pfam" id="PF09603"/>
    </source>
</evidence>
<protein>
    <recommendedName>
        <fullName evidence="2">Fibrobacter succinogenes major paralogous domain-containing protein</fullName>
    </recommendedName>
</protein>
<dbReference type="Proteomes" id="UP000266441">
    <property type="component" value="Unassembled WGS sequence"/>
</dbReference>
<evidence type="ECO:0000313" key="4">
    <source>
        <dbReference type="Proteomes" id="UP000266441"/>
    </source>
</evidence>
<evidence type="ECO:0000313" key="3">
    <source>
        <dbReference type="EMBL" id="RIH64728.1"/>
    </source>
</evidence>
<evidence type="ECO:0000256" key="1">
    <source>
        <dbReference type="SAM" id="MobiDB-lite"/>
    </source>
</evidence>
<sequence>MRKMQLIFFKMTILQNKTGSIFLIILLMVTGILSKSLAQEKHQTVTDIDGNVYKTVAIGEQEWMTENLKATRYNDGTPIPNVTDITEWRNSDAPAYVWYDNDISHKDIYGALYNGHAVTTNKELCPAGWRIARDEDWKKLEMFMGMSSEQANGIVWRGDNEGGKLKEAGTEKWSSPNKGATNESGLTIIPSGRRDSSGKFYDMTTGSTIWTSTETSISCAYYRHFSSTNECIGRNPNGDKKFGFATRCIKK</sequence>
<keyword evidence="4" id="KW-1185">Reference proteome</keyword>
<feature type="region of interest" description="Disordered" evidence="1">
    <location>
        <begin position="165"/>
        <end position="189"/>
    </location>
</feature>
<comment type="caution">
    <text evidence="3">The sequence shown here is derived from an EMBL/GenBank/DDBJ whole genome shotgun (WGS) entry which is preliminary data.</text>
</comment>
<proteinExistence type="predicted"/>
<accession>A0A399D0K6</accession>
<gene>
    <name evidence="3" type="ORF">D1164_13915</name>
</gene>
<reference evidence="3 4" key="1">
    <citation type="journal article" date="2015" name="Int. J. Syst. Evol. Microbiol.">
        <title>Mariniphaga sediminis sp. nov., isolated from coastal sediment.</title>
        <authorList>
            <person name="Wang F.Q."/>
            <person name="Shen Q.Y."/>
            <person name="Chen G.J."/>
            <person name="Du Z.J."/>
        </authorList>
    </citation>
    <scope>NUCLEOTIDE SEQUENCE [LARGE SCALE GENOMIC DNA]</scope>
    <source>
        <strain evidence="3 4">SY21</strain>
    </source>
</reference>
<dbReference type="NCBIfam" id="TIGR02145">
    <property type="entry name" value="Fib_succ_major"/>
    <property type="match status" value="1"/>
</dbReference>
<dbReference type="OrthoDB" id="9805760at2"/>
<feature type="compositionally biased region" description="Polar residues" evidence="1">
    <location>
        <begin position="172"/>
        <end position="185"/>
    </location>
</feature>
<name>A0A399D0K6_9BACT</name>
<dbReference type="Pfam" id="PF09603">
    <property type="entry name" value="Fib_succ_major"/>
    <property type="match status" value="1"/>
</dbReference>
<dbReference type="AlphaFoldDB" id="A0A399D0K6"/>
<feature type="domain" description="Fibrobacter succinogenes major paralogous" evidence="2">
    <location>
        <begin position="56"/>
        <end position="250"/>
    </location>
</feature>
<dbReference type="InterPro" id="IPR011871">
    <property type="entry name" value="Fib_succ_major"/>
</dbReference>
<dbReference type="EMBL" id="QWET01000009">
    <property type="protein sequence ID" value="RIH64728.1"/>
    <property type="molecule type" value="Genomic_DNA"/>
</dbReference>
<organism evidence="3 4">
    <name type="scientific">Mariniphaga sediminis</name>
    <dbReference type="NCBI Taxonomy" id="1628158"/>
    <lineage>
        <taxon>Bacteria</taxon>
        <taxon>Pseudomonadati</taxon>
        <taxon>Bacteroidota</taxon>
        <taxon>Bacteroidia</taxon>
        <taxon>Marinilabiliales</taxon>
        <taxon>Prolixibacteraceae</taxon>
        <taxon>Mariniphaga</taxon>
    </lineage>
</organism>